<dbReference type="RefSeq" id="WP_076348174.1">
    <property type="nucleotide sequence ID" value="NZ_CP019082.1"/>
</dbReference>
<reference evidence="2" key="1">
    <citation type="submission" date="2016-12" db="EMBL/GenBank/DDBJ databases">
        <title>Comparative genomics of four Isosphaeraceae planctomycetes: a common pool of plasmids and glycoside hydrolase genes.</title>
        <authorList>
            <person name="Ivanova A."/>
        </authorList>
    </citation>
    <scope>NUCLEOTIDE SEQUENCE [LARGE SCALE GENOMIC DNA]</scope>
    <source>
        <strain evidence="2">PX4</strain>
    </source>
</reference>
<keyword evidence="2" id="KW-1185">Reference proteome</keyword>
<gene>
    <name evidence="1" type="ORF">BSF38_03761</name>
</gene>
<dbReference type="AlphaFoldDB" id="A0A1U7CTJ6"/>
<name>A0A1U7CTJ6_9BACT</name>
<evidence type="ECO:0000313" key="2">
    <source>
        <dbReference type="Proteomes" id="UP000186309"/>
    </source>
</evidence>
<evidence type="ECO:0000313" key="1">
    <source>
        <dbReference type="EMBL" id="APW62226.1"/>
    </source>
</evidence>
<proteinExistence type="predicted"/>
<protein>
    <submittedName>
        <fullName evidence="1">Uncharacterized protein</fullName>
    </submittedName>
</protein>
<dbReference type="EMBL" id="CP019082">
    <property type="protein sequence ID" value="APW62226.1"/>
    <property type="molecule type" value="Genomic_DNA"/>
</dbReference>
<sequence length="118" mass="14003">MDLPDLRLDFYGTTIDEVRFGPRRELNLSFLDMAGNPHSWVRLGGIVNFDEVREIFAALTFDSLHFLRYSRTETSKPGKLIFEMEFDRWGERCVIRCSKRLSRNDVLVFMVLERDRRP</sequence>
<organism evidence="1 2">
    <name type="scientific">Paludisphaera borealis</name>
    <dbReference type="NCBI Taxonomy" id="1387353"/>
    <lineage>
        <taxon>Bacteria</taxon>
        <taxon>Pseudomonadati</taxon>
        <taxon>Planctomycetota</taxon>
        <taxon>Planctomycetia</taxon>
        <taxon>Isosphaerales</taxon>
        <taxon>Isosphaeraceae</taxon>
        <taxon>Paludisphaera</taxon>
    </lineage>
</organism>
<dbReference type="KEGG" id="pbor:BSF38_03761"/>
<dbReference type="Proteomes" id="UP000186309">
    <property type="component" value="Chromosome"/>
</dbReference>
<accession>A0A1U7CTJ6</accession>